<dbReference type="GO" id="GO:0030246">
    <property type="term" value="F:carbohydrate binding"/>
    <property type="evidence" value="ECO:0007669"/>
    <property type="project" value="InterPro"/>
</dbReference>
<evidence type="ECO:0000256" key="8">
    <source>
        <dbReference type="ARBA" id="ARBA00023180"/>
    </source>
</evidence>
<dbReference type="InterPro" id="IPR011013">
    <property type="entry name" value="Gal_mutarotase_sf_dom"/>
</dbReference>
<dbReference type="InterPro" id="IPR048395">
    <property type="entry name" value="Glyco_hydro_31_C"/>
</dbReference>
<feature type="domain" description="Glycoside hydrolase family 31 N-terminal" evidence="18">
    <location>
        <begin position="116"/>
        <end position="222"/>
    </location>
</feature>
<proteinExistence type="inferred from homology"/>
<evidence type="ECO:0000256" key="1">
    <source>
        <dbReference type="ARBA" id="ARBA00000448"/>
    </source>
</evidence>
<dbReference type="SUPFAM" id="SSF74650">
    <property type="entry name" value="Galactose mutarotase-like"/>
    <property type="match status" value="1"/>
</dbReference>
<evidence type="ECO:0000256" key="10">
    <source>
        <dbReference type="ARBA" id="ARBA00023295"/>
    </source>
</evidence>
<keyword evidence="8" id="KW-0325">Glycoprotein</keyword>
<dbReference type="HOGENOM" id="CLU_000631_11_0_1"/>
<dbReference type="EC" id="3.2.1.21" evidence="4"/>
<protein>
    <recommendedName>
        <fullName evidence="4">beta-glucosidase</fullName>
        <ecNumber evidence="4">3.2.1.21</ecNumber>
    </recommendedName>
</protein>
<dbReference type="InterPro" id="IPR000322">
    <property type="entry name" value="Glyco_hydro_31_TIM"/>
</dbReference>
<keyword evidence="6 16" id="KW-0732">Signal</keyword>
<dbReference type="RefSeq" id="XP_009541863.1">
    <property type="nucleotide sequence ID" value="XM_009543568.1"/>
</dbReference>
<dbReference type="PANTHER" id="PTHR22762:SF67">
    <property type="entry name" value="ALPHA_BETA-GLUCOSIDASE AGDC-RELATED"/>
    <property type="match status" value="1"/>
</dbReference>
<dbReference type="Gene3D" id="2.60.40.1760">
    <property type="entry name" value="glycosyl hydrolase (family 31)"/>
    <property type="match status" value="1"/>
</dbReference>
<feature type="domain" description="Glycoside hydrolase family 31 TIM barrel" evidence="17">
    <location>
        <begin position="275"/>
        <end position="667"/>
    </location>
</feature>
<dbReference type="Proteomes" id="UP000030671">
    <property type="component" value="Unassembled WGS sequence"/>
</dbReference>
<dbReference type="EMBL" id="KI925455">
    <property type="protein sequence ID" value="ETW85133.1"/>
    <property type="molecule type" value="Genomic_DNA"/>
</dbReference>
<keyword evidence="9" id="KW-0119">Carbohydrate metabolism</keyword>
<keyword evidence="10 14" id="KW-0326">Glycosidase</keyword>
<dbReference type="AlphaFoldDB" id="W4KGZ4"/>
<evidence type="ECO:0000256" key="2">
    <source>
        <dbReference type="ARBA" id="ARBA00004613"/>
    </source>
</evidence>
<dbReference type="GO" id="GO:0000272">
    <property type="term" value="P:polysaccharide catabolic process"/>
    <property type="evidence" value="ECO:0007669"/>
    <property type="project" value="UniProtKB-KW"/>
</dbReference>
<dbReference type="GO" id="GO:0008422">
    <property type="term" value="F:beta-glucosidase activity"/>
    <property type="evidence" value="ECO:0007669"/>
    <property type="project" value="UniProtKB-EC"/>
</dbReference>
<keyword evidence="11" id="KW-0961">Cell wall biogenesis/degradation</keyword>
<dbReference type="SUPFAM" id="SSF51011">
    <property type="entry name" value="Glycosyl hydrolase domain"/>
    <property type="match status" value="1"/>
</dbReference>
<dbReference type="OrthoDB" id="5839090at2759"/>
<accession>W4KGZ4</accession>
<evidence type="ECO:0000259" key="17">
    <source>
        <dbReference type="Pfam" id="PF01055"/>
    </source>
</evidence>
<dbReference type="GeneID" id="20678532"/>
<dbReference type="InterPro" id="IPR017853">
    <property type="entry name" value="GH"/>
</dbReference>
<evidence type="ECO:0000256" key="15">
    <source>
        <dbReference type="SAM" id="MobiDB-lite"/>
    </source>
</evidence>
<dbReference type="SUPFAM" id="SSF51445">
    <property type="entry name" value="(Trans)glycosidases"/>
    <property type="match status" value="1"/>
</dbReference>
<keyword evidence="21" id="KW-1185">Reference proteome</keyword>
<dbReference type="InterPro" id="IPR013780">
    <property type="entry name" value="Glyco_hydro_b"/>
</dbReference>
<evidence type="ECO:0000256" key="6">
    <source>
        <dbReference type="ARBA" id="ARBA00022729"/>
    </source>
</evidence>
<dbReference type="Pfam" id="PF13802">
    <property type="entry name" value="Gal_mutarotas_2"/>
    <property type="match status" value="1"/>
</dbReference>
<dbReference type="GO" id="GO:0071555">
    <property type="term" value="P:cell wall organization"/>
    <property type="evidence" value="ECO:0007669"/>
    <property type="project" value="UniProtKB-KW"/>
</dbReference>
<organism evidence="20 21">
    <name type="scientific">Heterobasidion irregulare (strain TC 32-1)</name>
    <dbReference type="NCBI Taxonomy" id="747525"/>
    <lineage>
        <taxon>Eukaryota</taxon>
        <taxon>Fungi</taxon>
        <taxon>Dikarya</taxon>
        <taxon>Basidiomycota</taxon>
        <taxon>Agaricomycotina</taxon>
        <taxon>Agaricomycetes</taxon>
        <taxon>Russulales</taxon>
        <taxon>Bondarzewiaceae</taxon>
        <taxon>Heterobasidion</taxon>
        <taxon>Heterobasidion annosum species complex</taxon>
    </lineage>
</organism>
<evidence type="ECO:0000256" key="11">
    <source>
        <dbReference type="ARBA" id="ARBA00023316"/>
    </source>
</evidence>
<dbReference type="Pfam" id="PF21365">
    <property type="entry name" value="Glyco_hydro_31_3rd"/>
    <property type="match status" value="1"/>
</dbReference>
<dbReference type="KEGG" id="hir:HETIRDRAFT_61107"/>
<evidence type="ECO:0000256" key="14">
    <source>
        <dbReference type="RuleBase" id="RU361185"/>
    </source>
</evidence>
<dbReference type="InParanoid" id="W4KGZ4"/>
<comment type="catalytic activity">
    <reaction evidence="1">
        <text>Hydrolysis of terminal, non-reducing beta-D-glucosyl residues with release of beta-D-glucose.</text>
        <dbReference type="EC" id="3.2.1.21"/>
    </reaction>
</comment>
<dbReference type="STRING" id="747525.W4KGZ4"/>
<comment type="similarity">
    <text evidence="3 14">Belongs to the glycosyl hydrolase 31 family.</text>
</comment>
<feature type="domain" description="Glycosyl hydrolase family 31 C-terminal" evidence="19">
    <location>
        <begin position="675"/>
        <end position="763"/>
    </location>
</feature>
<evidence type="ECO:0000256" key="16">
    <source>
        <dbReference type="SAM" id="SignalP"/>
    </source>
</evidence>
<keyword evidence="12" id="KW-0624">Polysaccharide degradation</keyword>
<reference evidence="20 21" key="1">
    <citation type="journal article" date="2012" name="New Phytol.">
        <title>Insight into trade-off between wood decay and parasitism from the genome of a fungal forest pathogen.</title>
        <authorList>
            <person name="Olson A."/>
            <person name="Aerts A."/>
            <person name="Asiegbu F."/>
            <person name="Belbahri L."/>
            <person name="Bouzid O."/>
            <person name="Broberg A."/>
            <person name="Canback B."/>
            <person name="Coutinho P.M."/>
            <person name="Cullen D."/>
            <person name="Dalman K."/>
            <person name="Deflorio G."/>
            <person name="van Diepen L.T."/>
            <person name="Dunand C."/>
            <person name="Duplessis S."/>
            <person name="Durling M."/>
            <person name="Gonthier P."/>
            <person name="Grimwood J."/>
            <person name="Fossdal C.G."/>
            <person name="Hansson D."/>
            <person name="Henrissat B."/>
            <person name="Hietala A."/>
            <person name="Himmelstrand K."/>
            <person name="Hoffmeister D."/>
            <person name="Hogberg N."/>
            <person name="James T.Y."/>
            <person name="Karlsson M."/>
            <person name="Kohler A."/>
            <person name="Kues U."/>
            <person name="Lee Y.H."/>
            <person name="Lin Y.C."/>
            <person name="Lind M."/>
            <person name="Lindquist E."/>
            <person name="Lombard V."/>
            <person name="Lucas S."/>
            <person name="Lunden K."/>
            <person name="Morin E."/>
            <person name="Murat C."/>
            <person name="Park J."/>
            <person name="Raffaello T."/>
            <person name="Rouze P."/>
            <person name="Salamov A."/>
            <person name="Schmutz J."/>
            <person name="Solheim H."/>
            <person name="Stahlberg J."/>
            <person name="Velez H."/>
            <person name="de Vries R.P."/>
            <person name="Wiebenga A."/>
            <person name="Woodward S."/>
            <person name="Yakovlev I."/>
            <person name="Garbelotto M."/>
            <person name="Martin F."/>
            <person name="Grigoriev I.V."/>
            <person name="Stenlid J."/>
        </authorList>
    </citation>
    <scope>NUCLEOTIDE SEQUENCE [LARGE SCALE GENOMIC DNA]</scope>
    <source>
        <strain evidence="20 21">TC 32-1</strain>
    </source>
</reference>
<evidence type="ECO:0000256" key="7">
    <source>
        <dbReference type="ARBA" id="ARBA00022801"/>
    </source>
</evidence>
<keyword evidence="5" id="KW-0964">Secreted</keyword>
<name>W4KGZ4_HETIT</name>
<evidence type="ECO:0000256" key="9">
    <source>
        <dbReference type="ARBA" id="ARBA00023277"/>
    </source>
</evidence>
<evidence type="ECO:0000259" key="18">
    <source>
        <dbReference type="Pfam" id="PF13802"/>
    </source>
</evidence>
<dbReference type="CDD" id="cd06602">
    <property type="entry name" value="GH31_MGAM_SI_GAA"/>
    <property type="match status" value="1"/>
</dbReference>
<evidence type="ECO:0000256" key="5">
    <source>
        <dbReference type="ARBA" id="ARBA00022525"/>
    </source>
</evidence>
<evidence type="ECO:0000259" key="19">
    <source>
        <dbReference type="Pfam" id="PF21365"/>
    </source>
</evidence>
<evidence type="ECO:0000256" key="12">
    <source>
        <dbReference type="ARBA" id="ARBA00023326"/>
    </source>
</evidence>
<dbReference type="CDD" id="cd14752">
    <property type="entry name" value="GH31_N"/>
    <property type="match status" value="1"/>
</dbReference>
<dbReference type="Gene3D" id="2.60.40.1180">
    <property type="entry name" value="Golgi alpha-mannosidase II"/>
    <property type="match status" value="2"/>
</dbReference>
<evidence type="ECO:0000256" key="3">
    <source>
        <dbReference type="ARBA" id="ARBA00007806"/>
    </source>
</evidence>
<feature type="chain" id="PRO_5004844246" description="beta-glucosidase" evidence="16">
    <location>
        <begin position="21"/>
        <end position="889"/>
    </location>
</feature>
<dbReference type="Gene3D" id="3.20.20.80">
    <property type="entry name" value="Glycosidases"/>
    <property type="match status" value="1"/>
</dbReference>
<evidence type="ECO:0000313" key="21">
    <source>
        <dbReference type="Proteomes" id="UP000030671"/>
    </source>
</evidence>
<feature type="region of interest" description="Disordered" evidence="15">
    <location>
        <begin position="462"/>
        <end position="493"/>
    </location>
</feature>
<dbReference type="Pfam" id="PF01055">
    <property type="entry name" value="Glyco_hydro_31_2nd"/>
    <property type="match status" value="1"/>
</dbReference>
<dbReference type="PANTHER" id="PTHR22762">
    <property type="entry name" value="ALPHA-GLUCOSIDASE"/>
    <property type="match status" value="1"/>
</dbReference>
<evidence type="ECO:0000256" key="13">
    <source>
        <dbReference type="ARBA" id="ARBA00025512"/>
    </source>
</evidence>
<evidence type="ECO:0000313" key="20">
    <source>
        <dbReference type="EMBL" id="ETW85133.1"/>
    </source>
</evidence>
<evidence type="ECO:0000256" key="4">
    <source>
        <dbReference type="ARBA" id="ARBA00012744"/>
    </source>
</evidence>
<comment type="subcellular location">
    <subcellularLocation>
        <location evidence="2">Secreted</location>
    </subcellularLocation>
</comment>
<sequence length="889" mass="98774">MHLQGPVIAAVLFSLANTRAEYVDPRVLDSCPGYNATNIQTTGAHLTADLVLAGAACNVFGNDTAKLSLEVTYEAETRIHLKITDPSEVRYEVPQSVLPRPSAREDLSVSDALIRFNYTAAPFSFSIFRAETQEILFSTASHPLIFEPQYLRVKTNLPANANVYGLGEHTDPFRLDTANTTRTMWSRDAYGIPVGTNLYGNHPVYFEHRPTGTHAVFLLSSNGMDVKIRNNETATGATTLEYNVIGGVLDFYFLAGSTTDPAEVARQYAQVVGTPAEVPYWSFGLHQCRFGYQDFVDVANVITNYSLASIPLETMWTDIDYMYKRRIFTTDPDYFPTSRMREIVDYLHAHDQKFVLMTDPAVGYLPGENYGPYDRGTDLDVWIKAPNGSASLGLVWPGYILDWFHPQITEYWNNEFQLFYNPETGLDIDGAWIDMNEPSSFCTYPCDDPFAQAIAQDLPPPRTVAPPDPNAPIFGNDKSKRAAPSHEGQDVLNPPYKIDNAAGVLSDKTAYSNVVHANGLIEYDTHNMYGTMMSSATHDAMLARRPTLRTLVITRSTFAGAGSKVGKWLGDNMSTWQHYRLSIAGMLGMASVYQIPMVGSDICGYAANTTETLCARWAMLGAFYPFMRNHNADTSISQEFYRWPLVTQAAKSVLDIRYRLIDYIYTAFHTAHTDGTPVLNPLWFKYPHDVATYPIDLQFFYGDSILVSPVTEENSTSVTFYLPKDRFYDFATLALVDGQGANVTLDNVNFTTIPLHIKGGAVLPLRATGAMTTAELRKTDFEFVVAPGLDGKATGSLYIDDGERIVQKATTTVAMTYQQRSLTVTGQFGYHADVKVARVLFLGVDKAPQKVEIEGRGHSGPAPFSYDSKTKVLRAEVAVPLQNFQIHFS</sequence>
<keyword evidence="7 14" id="KW-0378">Hydrolase</keyword>
<gene>
    <name evidence="20" type="ORF">HETIRDRAFT_61107</name>
</gene>
<feature type="signal peptide" evidence="16">
    <location>
        <begin position="1"/>
        <end position="20"/>
    </location>
</feature>
<comment type="function">
    <text evidence="13">Glucosidase involved in the degradation of cellulosic biomass. Has both alpha- and beta-glucosidase activity.</text>
</comment>
<dbReference type="InterPro" id="IPR025887">
    <property type="entry name" value="Glyco_hydro_31_N_dom"/>
</dbReference>
<dbReference type="GO" id="GO:0005576">
    <property type="term" value="C:extracellular region"/>
    <property type="evidence" value="ECO:0007669"/>
    <property type="project" value="UniProtKB-SubCell"/>
</dbReference>
<dbReference type="eggNOG" id="KOG1065">
    <property type="taxonomic scope" value="Eukaryota"/>
</dbReference>